<dbReference type="EnsemblPlants" id="OPUNC05G08910.1">
    <property type="protein sequence ID" value="OPUNC05G08910.1"/>
    <property type="gene ID" value="OPUNC05G08910"/>
</dbReference>
<accession>A0A0E0L0M5</accession>
<dbReference type="Gramene" id="OPUNC05G08910.1">
    <property type="protein sequence ID" value="OPUNC05G08910.1"/>
    <property type="gene ID" value="OPUNC05G08910"/>
</dbReference>
<name>A0A0E0L0M5_ORYPU</name>
<reference evidence="2" key="2">
    <citation type="submission" date="2018-05" db="EMBL/GenBank/DDBJ databases">
        <title>OpunRS2 (Oryza punctata Reference Sequence Version 2).</title>
        <authorList>
            <person name="Zhang J."/>
            <person name="Kudrna D."/>
            <person name="Lee S."/>
            <person name="Talag J."/>
            <person name="Welchert J."/>
            <person name="Wing R.A."/>
        </authorList>
    </citation>
    <scope>NUCLEOTIDE SEQUENCE [LARGE SCALE GENOMIC DNA]</scope>
</reference>
<dbReference type="HOGENOM" id="CLU_1646445_0_0_1"/>
<dbReference type="STRING" id="4537.A0A0E0L0M5"/>
<evidence type="ECO:0000256" key="1">
    <source>
        <dbReference type="SAM" id="MobiDB-lite"/>
    </source>
</evidence>
<proteinExistence type="predicted"/>
<evidence type="ECO:0000313" key="2">
    <source>
        <dbReference type="EnsemblPlants" id="OPUNC05G08910.1"/>
    </source>
</evidence>
<evidence type="ECO:0000313" key="3">
    <source>
        <dbReference type="Proteomes" id="UP000026962"/>
    </source>
</evidence>
<keyword evidence="3" id="KW-1185">Reference proteome</keyword>
<sequence length="161" mass="18348">MAPELCRVWWPQRRLQPESLPVPQRLVLFEWLFALTGSVDVVVAAALPQEEILRSFPTPEALQVNNAHFPYLFPSNLRHFSPLTLIPFLTPLSFPYPPPPPTLLSPSHAATRRINAPRYCRNNVETSSNTSSRHRVRNPHVQPPSSLAPTALPRPQWQQRL</sequence>
<protein>
    <submittedName>
        <fullName evidence="2">Uncharacterized protein</fullName>
    </submittedName>
</protein>
<reference evidence="2" key="1">
    <citation type="submission" date="2015-04" db="UniProtKB">
        <authorList>
            <consortium name="EnsemblPlants"/>
        </authorList>
    </citation>
    <scope>IDENTIFICATION</scope>
</reference>
<dbReference type="Proteomes" id="UP000026962">
    <property type="component" value="Chromosome 5"/>
</dbReference>
<dbReference type="AlphaFoldDB" id="A0A0E0L0M5"/>
<organism evidence="2">
    <name type="scientific">Oryza punctata</name>
    <name type="common">Red rice</name>
    <dbReference type="NCBI Taxonomy" id="4537"/>
    <lineage>
        <taxon>Eukaryota</taxon>
        <taxon>Viridiplantae</taxon>
        <taxon>Streptophyta</taxon>
        <taxon>Embryophyta</taxon>
        <taxon>Tracheophyta</taxon>
        <taxon>Spermatophyta</taxon>
        <taxon>Magnoliopsida</taxon>
        <taxon>Liliopsida</taxon>
        <taxon>Poales</taxon>
        <taxon>Poaceae</taxon>
        <taxon>BOP clade</taxon>
        <taxon>Oryzoideae</taxon>
        <taxon>Oryzeae</taxon>
        <taxon>Oryzinae</taxon>
        <taxon>Oryza</taxon>
    </lineage>
</organism>
<feature type="region of interest" description="Disordered" evidence="1">
    <location>
        <begin position="116"/>
        <end position="161"/>
    </location>
</feature>